<dbReference type="Gene3D" id="2.60.510.20">
    <property type="match status" value="1"/>
</dbReference>
<dbReference type="Gene3D" id="3.40.50.140">
    <property type="match status" value="1"/>
</dbReference>
<dbReference type="InterPro" id="IPR006171">
    <property type="entry name" value="TOPRIM_dom"/>
</dbReference>
<dbReference type="EC" id="5.6.2.-" evidence="14"/>
<feature type="domain" description="Toprim" evidence="16">
    <location>
        <begin position="545"/>
        <end position="674"/>
    </location>
</feature>
<dbReference type="GO" id="GO:0008270">
    <property type="term" value="F:zinc ion binding"/>
    <property type="evidence" value="ECO:0007669"/>
    <property type="project" value="UniProtKB-UniRule"/>
</dbReference>
<dbReference type="GO" id="GO:0005524">
    <property type="term" value="F:ATP binding"/>
    <property type="evidence" value="ECO:0007669"/>
    <property type="project" value="UniProtKB-UniRule"/>
</dbReference>
<keyword evidence="4 14" id="KW-0479">Metal-binding</keyword>
<proteinExistence type="inferred from homology"/>
<feature type="binding site" evidence="14">
    <location>
        <position position="76"/>
    </location>
    <ligand>
        <name>ATP</name>
        <dbReference type="ChEBI" id="CHEBI:30616"/>
    </ligand>
</feature>
<dbReference type="InterPro" id="IPR014001">
    <property type="entry name" value="Helicase_ATP-bd"/>
</dbReference>
<dbReference type="SMART" id="SM00437">
    <property type="entry name" value="TOP1Ac"/>
    <property type="match status" value="1"/>
</dbReference>
<evidence type="ECO:0000256" key="12">
    <source>
        <dbReference type="ARBA" id="ARBA00043976"/>
    </source>
</evidence>
<evidence type="ECO:0000256" key="11">
    <source>
        <dbReference type="ARBA" id="ARBA00023235"/>
    </source>
</evidence>
<dbReference type="PROSITE" id="PS52036">
    <property type="entry name" value="ZF_RG_N"/>
    <property type="match status" value="1"/>
</dbReference>
<evidence type="ECO:0000259" key="19">
    <source>
        <dbReference type="PROSITE" id="PS52039"/>
    </source>
</evidence>
<evidence type="ECO:0000256" key="14">
    <source>
        <dbReference type="HAMAP-Rule" id="MF_01125"/>
    </source>
</evidence>
<dbReference type="GO" id="GO:0006265">
    <property type="term" value="P:DNA topological change"/>
    <property type="evidence" value="ECO:0007669"/>
    <property type="project" value="UniProtKB-UniRule"/>
</dbReference>
<evidence type="ECO:0000256" key="13">
    <source>
        <dbReference type="ARBA" id="ARBA00049360"/>
    </source>
</evidence>
<dbReference type="SMART" id="SM00487">
    <property type="entry name" value="DEXDc"/>
    <property type="match status" value="1"/>
</dbReference>
<feature type="region of interest" description="Topoisomerase I" evidence="14">
    <location>
        <begin position="541"/>
        <end position="1077"/>
    </location>
</feature>
<dbReference type="NCBIfam" id="TIGR01054">
    <property type="entry name" value="rgy"/>
    <property type="match status" value="1"/>
</dbReference>
<comment type="subcellular location">
    <subcellularLocation>
        <location evidence="1 14">Cytoplasm</location>
    </subcellularLocation>
</comment>
<dbReference type="InterPro" id="IPR013824">
    <property type="entry name" value="Topo_IA_cen_sub1"/>
</dbReference>
<keyword evidence="5 14" id="KW-0547">Nucleotide-binding</keyword>
<dbReference type="InterPro" id="IPR011545">
    <property type="entry name" value="DEAD/DEAH_box_helicase_dom"/>
</dbReference>
<comment type="similarity">
    <text evidence="12 14">In the N-terminal section; belongs to the DEAD box helicase family. DDVD subfamily.</text>
</comment>
<comment type="miscellaneous">
    <text evidence="14">This enzyme is the only unique feature of hyperthermophilic bacteria/archaea known and seems to be essential for adaptation to life at high temperatures. It may play a role in stabilization of DNA at high temperatures.</text>
</comment>
<keyword evidence="6 14" id="KW-0863">Zinc-finger</keyword>
<dbReference type="InterPro" id="IPR023405">
    <property type="entry name" value="Topo_IA_core_domain"/>
</dbReference>
<dbReference type="Gene3D" id="1.10.290.10">
    <property type="entry name" value="Topoisomerase I, domain 4"/>
    <property type="match status" value="1"/>
</dbReference>
<dbReference type="GO" id="GO:0005737">
    <property type="term" value="C:cytoplasm"/>
    <property type="evidence" value="ECO:0007669"/>
    <property type="project" value="UniProtKB-SubCell"/>
</dbReference>
<evidence type="ECO:0000256" key="9">
    <source>
        <dbReference type="ARBA" id="ARBA00023029"/>
    </source>
</evidence>
<dbReference type="PRINTS" id="PR00417">
    <property type="entry name" value="PRTPISMRASEI"/>
</dbReference>
<dbReference type="AlphaFoldDB" id="A0AAI9AIW2"/>
<feature type="active site" description="O-(5'-phospho-DNA)-tyrosine intermediate" evidence="14">
    <location>
        <position position="833"/>
    </location>
</feature>
<dbReference type="GO" id="GO:0160097">
    <property type="term" value="F:reverse gyrase activity"/>
    <property type="evidence" value="ECO:0007669"/>
    <property type="project" value="UniProtKB-UniRule"/>
</dbReference>
<dbReference type="SUPFAM" id="SSF56712">
    <property type="entry name" value="Prokaryotic type I DNA topoisomerase"/>
    <property type="match status" value="1"/>
</dbReference>
<dbReference type="SMART" id="SM00436">
    <property type="entry name" value="TOP1Bc"/>
    <property type="match status" value="1"/>
</dbReference>
<dbReference type="InterPro" id="IPR013497">
    <property type="entry name" value="Topo_IA_cen"/>
</dbReference>
<dbReference type="Gene3D" id="3.40.50.300">
    <property type="entry name" value="P-loop containing nucleotide triphosphate hydrolases"/>
    <property type="match status" value="3"/>
</dbReference>
<organism evidence="20 21">
    <name type="scientific">Caminibacter mediatlanticus TB-2</name>
    <dbReference type="NCBI Taxonomy" id="391592"/>
    <lineage>
        <taxon>Bacteria</taxon>
        <taxon>Pseudomonadati</taxon>
        <taxon>Campylobacterota</taxon>
        <taxon>Epsilonproteobacteria</taxon>
        <taxon>Nautiliales</taxon>
        <taxon>Nautiliaceae</taxon>
        <taxon>Caminibacter</taxon>
    </lineage>
</organism>
<dbReference type="Proteomes" id="UP000003288">
    <property type="component" value="Unassembled WGS sequence"/>
</dbReference>
<evidence type="ECO:0000256" key="8">
    <source>
        <dbReference type="ARBA" id="ARBA00022840"/>
    </source>
</evidence>
<dbReference type="GO" id="GO:0008094">
    <property type="term" value="F:ATP-dependent activity, acting on DNA"/>
    <property type="evidence" value="ECO:0007669"/>
    <property type="project" value="UniProtKB-UniRule"/>
</dbReference>
<dbReference type="HAMAP" id="MF_01125">
    <property type="entry name" value="Reverse_gyrase"/>
    <property type="match status" value="1"/>
</dbReference>
<comment type="caution">
    <text evidence="20">The sequence shown here is derived from an EMBL/GenBank/DDBJ whole genome shotgun (WGS) entry which is preliminary data.</text>
</comment>
<evidence type="ECO:0000259" key="18">
    <source>
        <dbReference type="PROSITE" id="PS52036"/>
    </source>
</evidence>
<comment type="similarity">
    <text evidence="14">In the C-terminal section; belongs to the type IA topoisomerase family.</text>
</comment>
<evidence type="ECO:0000256" key="2">
    <source>
        <dbReference type="ARBA" id="ARBA00011245"/>
    </source>
</evidence>
<evidence type="ECO:0000259" key="16">
    <source>
        <dbReference type="PROSITE" id="PS50880"/>
    </source>
</evidence>
<keyword evidence="9 14" id="KW-0799">Topoisomerase</keyword>
<dbReference type="Pfam" id="PF01751">
    <property type="entry name" value="Toprim"/>
    <property type="match status" value="1"/>
</dbReference>
<dbReference type="Gene3D" id="1.10.460.10">
    <property type="entry name" value="Topoisomerase I, domain 2"/>
    <property type="match status" value="1"/>
</dbReference>
<evidence type="ECO:0000256" key="6">
    <source>
        <dbReference type="ARBA" id="ARBA00022771"/>
    </source>
</evidence>
<keyword evidence="7 14" id="KW-0862">Zinc</keyword>
<dbReference type="PANTHER" id="PTHR43505:SF1">
    <property type="entry name" value="REVERSE GYRASE"/>
    <property type="match status" value="1"/>
</dbReference>
<evidence type="ECO:0000313" key="21">
    <source>
        <dbReference type="Proteomes" id="UP000003288"/>
    </source>
</evidence>
<evidence type="ECO:0000259" key="17">
    <source>
        <dbReference type="PROSITE" id="PS51192"/>
    </source>
</evidence>
<evidence type="ECO:0000256" key="3">
    <source>
        <dbReference type="ARBA" id="ARBA00022490"/>
    </source>
</evidence>
<dbReference type="GO" id="GO:0016787">
    <property type="term" value="F:hydrolase activity"/>
    <property type="evidence" value="ECO:0007669"/>
    <property type="project" value="UniProtKB-KW"/>
</dbReference>
<keyword evidence="8 14" id="KW-0067">ATP-binding</keyword>
<comment type="function">
    <text evidence="14">Modifies the topological state of DNA by introducing positive supercoils in an ATP-dependent process, increasing the linking number in steps of +1. Binds to single-stranded DNA, transiently cleaves and then rejoins the ends, introducing a positive supercoil in the process. The scissile phosphodiester is attacked by the catalytic tyrosine of the enzyme, resulting in the formation of a DNA-(5'-phosphotyrosyl)-enzyme intermediate. Probably involved in rewinding DNA strands in regions of the chromosome that have opened up to allow replication, transcription, DNA repair and/or for DNA protection.</text>
</comment>
<dbReference type="CDD" id="cd00186">
    <property type="entry name" value="TOP1Ac"/>
    <property type="match status" value="1"/>
</dbReference>
<dbReference type="Pfam" id="PF00270">
    <property type="entry name" value="DEAD"/>
    <property type="match status" value="1"/>
</dbReference>
<evidence type="ECO:0000256" key="7">
    <source>
        <dbReference type="ARBA" id="ARBA00022833"/>
    </source>
</evidence>
<gene>
    <name evidence="14" type="primary">rgy</name>
    <name evidence="20" type="ORF">CMTB2_02223</name>
</gene>
<dbReference type="GO" id="GO:0003677">
    <property type="term" value="F:DNA binding"/>
    <property type="evidence" value="ECO:0007669"/>
    <property type="project" value="UniProtKB-UniRule"/>
</dbReference>
<feature type="domain" description="Topo IA-type catalytic" evidence="19">
    <location>
        <begin position="690"/>
        <end position="1076"/>
    </location>
</feature>
<dbReference type="InterPro" id="IPR005736">
    <property type="entry name" value="Reverse_gyrase"/>
</dbReference>
<dbReference type="InterPro" id="IPR040569">
    <property type="entry name" value="Znf_Rg"/>
</dbReference>
<reference evidence="20 21" key="1">
    <citation type="journal article" date="2011" name="Stand. Genomic Sci.">
        <title>Draft genome sequence of Caminibacter mediatlanticus strain TB-2, an epsilonproteobacterium isolated from a deep-sea hydrothermal vent.</title>
        <authorList>
            <person name="Giovannelli D."/>
            <person name="Ferriera S."/>
            <person name="Johnson J."/>
            <person name="Kravitz S."/>
            <person name="Perez-Rodriguez I."/>
            <person name="Ricci J."/>
            <person name="O'Brien C."/>
            <person name="Voordeckers J.W."/>
            <person name="Bini E."/>
            <person name="Vetriani C."/>
        </authorList>
    </citation>
    <scope>NUCLEOTIDE SEQUENCE [LARGE SCALE GENOMIC DNA]</scope>
    <source>
        <strain evidence="20 21">TB-2</strain>
    </source>
</reference>
<dbReference type="InterPro" id="IPR003602">
    <property type="entry name" value="Topo_IA_DNA-bd_dom"/>
</dbReference>
<protein>
    <recommendedName>
        <fullName evidence="14 15">Reverse gyrase</fullName>
        <ecNumber evidence="14">5.6.2.-</ecNumber>
    </recommendedName>
</protein>
<dbReference type="PROSITE" id="PS50880">
    <property type="entry name" value="TOPRIM"/>
    <property type="match status" value="1"/>
</dbReference>
<comment type="domain">
    <text evidence="14">Introduction of positive supercoils requires the cooperation of both domains. The helicase-like domain probably does not directly unwind DNA, but more likely acts by driving ATP-dependent conformational changes within the whole enzyme. A beta hairpin in the 'latch' region of the N-terminal domain plays a regulatory role in the enzyme, repressing topoisomerase activity in the absence of ATP and preventing the enzyme from acting as an ATP-independent relaxing enzyme; it also helps to coordinate nucleotide hydrolysis by the ATPase domain with the supercoiling activity of the topoisomerase domain.</text>
</comment>
<dbReference type="EMBL" id="ABCJ01000001">
    <property type="protein sequence ID" value="EDM24294.1"/>
    <property type="molecule type" value="Genomic_DNA"/>
</dbReference>
<feature type="domain" description="Helicase ATP-binding" evidence="17">
    <location>
        <begin position="80"/>
        <end position="259"/>
    </location>
</feature>
<keyword evidence="3 14" id="KW-0963">Cytoplasm</keyword>
<dbReference type="PANTHER" id="PTHR43505">
    <property type="entry name" value="REVERSE GYRASE"/>
    <property type="match status" value="1"/>
</dbReference>
<dbReference type="PROSITE" id="PS51192">
    <property type="entry name" value="HELICASE_ATP_BIND_1"/>
    <property type="match status" value="1"/>
</dbReference>
<comment type="cofactor">
    <cofactor evidence="14">
        <name>Zn(2+)</name>
        <dbReference type="ChEBI" id="CHEBI:29105"/>
    </cofactor>
    <text evidence="14">Binds 1 or 2 zinc ions per subunit.</text>
</comment>
<evidence type="ECO:0000256" key="4">
    <source>
        <dbReference type="ARBA" id="ARBA00022723"/>
    </source>
</evidence>
<dbReference type="InterPro" id="IPR003601">
    <property type="entry name" value="Topo_IA_2"/>
</dbReference>
<evidence type="ECO:0000256" key="5">
    <source>
        <dbReference type="ARBA" id="ARBA00022741"/>
    </source>
</evidence>
<comment type="function">
    <text evidence="15">Modifies the topological state of DNA by introducing positive supercoils in an ATP-dependent process, increasing the linking number in steps of +1. Binds to single-stranded DNA, transiently cleaves and then rejoins the ends, introducing a positive supercoil in the process. The scissile phosphodiester is attacked by the catalytic tyrosine of the enzyme, resulting in the formation of a DNA-(5'-phosphotyrosyl)-enzyme intermediate. Involved in rewinding DNA strands in regions of the chromosome that have opened up to allow replication, transcription, DNA repair and/or for DNA protection.</text>
</comment>
<dbReference type="Pfam" id="PF17915">
    <property type="entry name" value="zf_Rg"/>
    <property type="match status" value="1"/>
</dbReference>
<evidence type="ECO:0000313" key="20">
    <source>
        <dbReference type="EMBL" id="EDM24294.1"/>
    </source>
</evidence>
<dbReference type="SMART" id="SM00493">
    <property type="entry name" value="TOPRIM"/>
    <property type="match status" value="1"/>
</dbReference>
<dbReference type="Pfam" id="PF01131">
    <property type="entry name" value="Topoisom_bac"/>
    <property type="match status" value="1"/>
</dbReference>
<dbReference type="InterPro" id="IPR027417">
    <property type="entry name" value="P-loop_NTPase"/>
</dbReference>
<accession>A0AAI9AIW2</accession>
<feature type="domain" description="RG N-terminal-type" evidence="18">
    <location>
        <begin position="1"/>
        <end position="39"/>
    </location>
</feature>
<keyword evidence="10 14" id="KW-0238">DNA-binding</keyword>
<dbReference type="PROSITE" id="PS52039">
    <property type="entry name" value="TOPO_IA_2"/>
    <property type="match status" value="1"/>
</dbReference>
<dbReference type="RefSeq" id="WP_007473084.1">
    <property type="nucleotide sequence ID" value="NZ_ABCJ01000001.1"/>
</dbReference>
<name>A0AAI9AIW2_9BACT</name>
<keyword evidence="14" id="KW-0378">Hydrolase</keyword>
<keyword evidence="11 14" id="KW-0413">Isomerase</keyword>
<evidence type="ECO:0000256" key="10">
    <source>
        <dbReference type="ARBA" id="ARBA00023125"/>
    </source>
</evidence>
<comment type="subunit">
    <text evidence="2 14">Monomer.</text>
</comment>
<dbReference type="InterPro" id="IPR013826">
    <property type="entry name" value="Topo_IA_cen_sub3"/>
</dbReference>
<dbReference type="SUPFAM" id="SSF52540">
    <property type="entry name" value="P-loop containing nucleoside triphosphate hydrolases"/>
    <property type="match status" value="2"/>
</dbReference>
<sequence length="1077" mass="125468">MLEAIYKNRCVRCLGDITSLRLSRGEFCDKCMQEIENLENCNELLNFKKFCEANKKLEEFNNFFKEKTGSTLNSIQKMWAKRYFLDNSFSLLAPTGIGKTTFGLLLSAFVNNSYIIFPTKLLVSQAIERFKLWGIEVLAYTGKKNEKEKIKNGEYNILITTTQFLYKNKKLINKNFDLVFVDDVDSILKSGKKIDDILGLLGFNEEDLQKAMELINKKEYEKISEIAKKKRGNLIVSSATANPKSKRILLFKYLLGFEVSRPNLTLRNIEDLFDEKFSWELSIEWIKKLGIGGLLFLPGNETKEKLYEYLEFLNNKGIKAYSYEEFNDHIDEFKKGECYFVGFASYRNPLARGIDLPQAIRYTLFVGVPKMEFNLNEDNFRSLYLILLSVFPYLMKNNLLDKKEAIEFQNYINFMKKYVFYTILHPKIEEKLRLISTKIKILIKKYENEIKNSPEISFDGEKIITADITGYIQASGRSSRFFNGHLTKGLSLVLVDNKKAFFSLQKKLKWFSEAQFKRVDEVNLEEILEEVEESRKIKKEIKLKTSFVVVESPTKAKTISSFFGKPSKRIINGVSVYEILLEDRNLVIAASVGHDFDLVEDEGDFGVIKKYIPIFKVLGEKDNILKALNLTSSEVEEVYIATDPDREGEKIAFDLTLNNKPFNLNIKRAEFHEITKYAFEDAIKNPREVDLNLVASQFVRRIADRWIGFKVSLYLQKLLKNAHLSAGRVQTPVLKWICERTSKLKEKIYIVRIIFDEIKVDFEFEDKKEAENFYNSLGEYIEIKKISSKEESLLEKPFNTSELLKEASIKLRFSPQKTMQLAQELFENGLITYHRTDSHRISSLGMSIAKEYIKENFGEEFIKLRSFEEGGAHEAIRPTSSMDSEDLRSFIAFKNLELNNEHIKLYDLIFRKFIASQMKEAKVLKETYDILGKNEEFITKIIEDGFNLIYPIKVYNVNEGKKKIEKLKLQKSKYPPYTYADIIELMKQKGIGRPSTYAITIEKLLDRKYVVEKNGYLFATKLGFKVIDIVFNSEYKEFLDEEYTAFLEEIMDKVEKGEVNYKIILEELYQKVILNQK</sequence>
<comment type="catalytic activity">
    <reaction evidence="13 14 15">
        <text>ATP + H2O = ADP + phosphate + H(+)</text>
        <dbReference type="Rhea" id="RHEA:13065"/>
        <dbReference type="ChEBI" id="CHEBI:15377"/>
        <dbReference type="ChEBI" id="CHEBI:15378"/>
        <dbReference type="ChEBI" id="CHEBI:30616"/>
        <dbReference type="ChEBI" id="CHEBI:43474"/>
        <dbReference type="ChEBI" id="CHEBI:456216"/>
    </reaction>
</comment>
<evidence type="ECO:0000256" key="15">
    <source>
        <dbReference type="RuleBase" id="RU004026"/>
    </source>
</evidence>
<dbReference type="GO" id="GO:0006260">
    <property type="term" value="P:DNA replication"/>
    <property type="evidence" value="ECO:0007669"/>
    <property type="project" value="UniProtKB-UniRule"/>
</dbReference>
<evidence type="ECO:0000256" key="1">
    <source>
        <dbReference type="ARBA" id="ARBA00004496"/>
    </source>
</evidence>